<evidence type="ECO:0000256" key="2">
    <source>
        <dbReference type="ARBA" id="ARBA00022692"/>
    </source>
</evidence>
<dbReference type="EC" id="3.6.3.-" evidence="10"/>
<evidence type="ECO:0000313" key="11">
    <source>
        <dbReference type="Proteomes" id="UP000095697"/>
    </source>
</evidence>
<protein>
    <submittedName>
        <fullName evidence="10">Lipid A export ATP-binding/permease protein MsbA</fullName>
        <ecNumber evidence="10">3.6.3.-</ecNumber>
    </submittedName>
</protein>
<feature type="domain" description="ABC transmembrane type-1" evidence="9">
    <location>
        <begin position="19"/>
        <end position="311"/>
    </location>
</feature>
<dbReference type="InterPro" id="IPR011527">
    <property type="entry name" value="ABC1_TM_dom"/>
</dbReference>
<feature type="transmembrane region" description="Helical" evidence="7">
    <location>
        <begin position="281"/>
        <end position="303"/>
    </location>
</feature>
<evidence type="ECO:0000256" key="7">
    <source>
        <dbReference type="SAM" id="Phobius"/>
    </source>
</evidence>
<dbReference type="SUPFAM" id="SSF90123">
    <property type="entry name" value="ABC transporter transmembrane region"/>
    <property type="match status" value="1"/>
</dbReference>
<feature type="transmembrane region" description="Helical" evidence="7">
    <location>
        <begin position="41"/>
        <end position="61"/>
    </location>
</feature>
<evidence type="ECO:0000256" key="3">
    <source>
        <dbReference type="ARBA" id="ARBA00022741"/>
    </source>
</evidence>
<dbReference type="PANTHER" id="PTHR43394">
    <property type="entry name" value="ATP-DEPENDENT PERMEASE MDL1, MITOCHONDRIAL"/>
    <property type="match status" value="1"/>
</dbReference>
<dbReference type="GO" id="GO:0034775">
    <property type="term" value="P:glutathione transmembrane transport"/>
    <property type="evidence" value="ECO:0007669"/>
    <property type="project" value="InterPro"/>
</dbReference>
<evidence type="ECO:0000259" key="8">
    <source>
        <dbReference type="PROSITE" id="PS50893"/>
    </source>
</evidence>
<dbReference type="GO" id="GO:0005886">
    <property type="term" value="C:plasma membrane"/>
    <property type="evidence" value="ECO:0007669"/>
    <property type="project" value="UniProtKB-SubCell"/>
</dbReference>
<dbReference type="NCBIfam" id="TIGR02868">
    <property type="entry name" value="CydC"/>
    <property type="match status" value="1"/>
</dbReference>
<dbReference type="AlphaFoldDB" id="A0A143WQL8"/>
<dbReference type="GO" id="GO:0045454">
    <property type="term" value="P:cell redox homeostasis"/>
    <property type="evidence" value="ECO:0007669"/>
    <property type="project" value="InterPro"/>
</dbReference>
<dbReference type="GO" id="GO:0015421">
    <property type="term" value="F:ABC-type oligopeptide transporter activity"/>
    <property type="evidence" value="ECO:0007669"/>
    <property type="project" value="TreeGrafter"/>
</dbReference>
<dbReference type="NCBIfam" id="NF008364">
    <property type="entry name" value="PRK11160.1"/>
    <property type="match status" value="1"/>
</dbReference>
<dbReference type="Gene3D" id="3.40.50.300">
    <property type="entry name" value="P-loop containing nucleotide triphosphate hydrolases"/>
    <property type="match status" value="1"/>
</dbReference>
<dbReference type="STRING" id="1778264.PMARG_ME00260"/>
<keyword evidence="10" id="KW-0378">Hydrolase</keyword>
<keyword evidence="11" id="KW-1185">Reference proteome</keyword>
<dbReference type="PANTHER" id="PTHR43394:SF1">
    <property type="entry name" value="ATP-BINDING CASSETTE SUB-FAMILY B MEMBER 10, MITOCHONDRIAL"/>
    <property type="match status" value="1"/>
</dbReference>
<evidence type="ECO:0000313" key="10">
    <source>
        <dbReference type="EMBL" id="CUX95983.1"/>
    </source>
</evidence>
<name>A0A143WQL8_9ENTR</name>
<keyword evidence="2 7" id="KW-0812">Transmembrane</keyword>
<dbReference type="InterPro" id="IPR014223">
    <property type="entry name" value="ABC_CydC/D"/>
</dbReference>
<dbReference type="RefSeq" id="WP_067569494.1">
    <property type="nucleotide sequence ID" value="NZ_LN999831.1"/>
</dbReference>
<dbReference type="PROSITE" id="PS50929">
    <property type="entry name" value="ABC_TM1F"/>
    <property type="match status" value="1"/>
</dbReference>
<dbReference type="InterPro" id="IPR036640">
    <property type="entry name" value="ABC1_TM_sf"/>
</dbReference>
<evidence type="ECO:0000256" key="6">
    <source>
        <dbReference type="ARBA" id="ARBA00023136"/>
    </source>
</evidence>
<feature type="transmembrane region" description="Helical" evidence="7">
    <location>
        <begin position="137"/>
        <end position="158"/>
    </location>
</feature>
<dbReference type="Pfam" id="PF00005">
    <property type="entry name" value="ABC_tran"/>
    <property type="match status" value="1"/>
</dbReference>
<keyword evidence="3" id="KW-0547">Nucleotide-binding</keyword>
<dbReference type="CDD" id="cd18585">
    <property type="entry name" value="ABC_6TM_CydC"/>
    <property type="match status" value="1"/>
</dbReference>
<accession>A0A143WQL8</accession>
<reference evidence="11" key="1">
    <citation type="submission" date="2016-01" db="EMBL/GenBank/DDBJ databases">
        <authorList>
            <person name="Husnik F."/>
        </authorList>
    </citation>
    <scope>NUCLEOTIDE SEQUENCE [LARGE SCALE GENOMIC DNA]</scope>
</reference>
<feature type="domain" description="ABC transporter" evidence="8">
    <location>
        <begin position="342"/>
        <end position="576"/>
    </location>
</feature>
<dbReference type="InterPro" id="IPR003593">
    <property type="entry name" value="AAA+_ATPase"/>
</dbReference>
<dbReference type="PATRIC" id="fig|1778264.3.peg.232"/>
<keyword evidence="6 7" id="KW-0472">Membrane</keyword>
<dbReference type="InterPro" id="IPR039421">
    <property type="entry name" value="Type_1_exporter"/>
</dbReference>
<keyword evidence="5 7" id="KW-1133">Transmembrane helix</keyword>
<organism evidence="10 11">
    <name type="scientific">Candidatus Mikella endobia</name>
    <dbReference type="NCBI Taxonomy" id="1778264"/>
    <lineage>
        <taxon>Bacteria</taxon>
        <taxon>Pseudomonadati</taxon>
        <taxon>Pseudomonadota</taxon>
        <taxon>Gammaproteobacteria</taxon>
        <taxon>Enterobacterales</taxon>
        <taxon>Enterobacteriaceae</taxon>
        <taxon>Candidatus Mikella</taxon>
    </lineage>
</organism>
<dbReference type="Gene3D" id="1.20.1560.10">
    <property type="entry name" value="ABC transporter type 1, transmembrane domain"/>
    <property type="match status" value="1"/>
</dbReference>
<dbReference type="GO" id="GO:0005524">
    <property type="term" value="F:ATP binding"/>
    <property type="evidence" value="ECO:0007669"/>
    <property type="project" value="UniProtKB-KW"/>
</dbReference>
<dbReference type="OrthoDB" id="9802264at2"/>
<dbReference type="KEGG" id="cmik:PMARG_ME00260"/>
<dbReference type="SMART" id="SM00382">
    <property type="entry name" value="AAA"/>
    <property type="match status" value="1"/>
</dbReference>
<sequence>MRFLLSYWFLLYCGLKKFILGILLTIITLLANIGLLTVSGWLLSCAATAGIAGLYSCNYMLPAASMRIAAIIRTIFRWAELVVSHDATFNVLKYLRIYTFIRILPLVSSVSNHFKRAELLNILVCDVETLENLYLRVISPITGVLVVILTVNSLIYLLSPKYGLTMGILMLCILLLLPVIFFRVGKFVGESITVFRSNYRKKLHTWISSNAELTVYGAAKRYRHQLDNTEKKWQEYQNCQSSIGAYAQSMLQLLTSLTLILVLWIAAGSNIININDSFREFIALLFFVTLSLFEVIGPIAGVCHHLGQVIASAVRINIFLNKQLPDVVFPYIGPVPATSVTLNANQILFKYTQQQLPAINNLSVKVAAGEHIALLGHTGSGKSTLLQLFTRAWDPQKGYITLNGIPLQQWSESALRAMTAVVPQRIYIFSATLRENLIFAAPYVNNKKICTVLQLVGLENLFKCKEGLNLFIGEGGRPLSGGEQLRIGIARIILHEAPLWLLDEPTDGLDIVTEKKILQLLITLGKGRTVIIVTHKLQELENFDCIYIMDQGTFLEKGSHKELIEQRGRYYNYHLAGSII</sequence>
<dbReference type="GO" id="GO:0016887">
    <property type="term" value="F:ATP hydrolysis activity"/>
    <property type="evidence" value="ECO:0007669"/>
    <property type="project" value="InterPro"/>
</dbReference>
<evidence type="ECO:0000256" key="4">
    <source>
        <dbReference type="ARBA" id="ARBA00022840"/>
    </source>
</evidence>
<dbReference type="InterPro" id="IPR027417">
    <property type="entry name" value="P-loop_NTPase"/>
</dbReference>
<dbReference type="InterPro" id="IPR003439">
    <property type="entry name" value="ABC_transporter-like_ATP-bd"/>
</dbReference>
<evidence type="ECO:0000256" key="5">
    <source>
        <dbReference type="ARBA" id="ARBA00022989"/>
    </source>
</evidence>
<proteinExistence type="predicted"/>
<feature type="transmembrane region" description="Helical" evidence="7">
    <location>
        <begin position="250"/>
        <end position="269"/>
    </location>
</feature>
<evidence type="ECO:0000259" key="9">
    <source>
        <dbReference type="PROSITE" id="PS50929"/>
    </source>
</evidence>
<keyword evidence="4 10" id="KW-0067">ATP-binding</keyword>
<dbReference type="Proteomes" id="UP000095697">
    <property type="component" value="Chromosome I"/>
</dbReference>
<dbReference type="EMBL" id="LN999831">
    <property type="protein sequence ID" value="CUX95983.1"/>
    <property type="molecule type" value="Genomic_DNA"/>
</dbReference>
<feature type="transmembrane region" description="Helical" evidence="7">
    <location>
        <begin position="7"/>
        <end position="35"/>
    </location>
</feature>
<gene>
    <name evidence="10" type="primary">msbA</name>
    <name evidence="10" type="ORF">PMARG_ME00260</name>
</gene>
<comment type="subcellular location">
    <subcellularLocation>
        <location evidence="1">Cell membrane</location>
        <topology evidence="1">Multi-pass membrane protein</topology>
    </subcellularLocation>
</comment>
<dbReference type="PROSITE" id="PS50893">
    <property type="entry name" value="ABC_TRANSPORTER_2"/>
    <property type="match status" value="1"/>
</dbReference>
<feature type="transmembrane region" description="Helical" evidence="7">
    <location>
        <begin position="164"/>
        <end position="182"/>
    </location>
</feature>
<dbReference type="SUPFAM" id="SSF52540">
    <property type="entry name" value="P-loop containing nucleoside triphosphate hydrolases"/>
    <property type="match status" value="1"/>
</dbReference>
<evidence type="ECO:0000256" key="1">
    <source>
        <dbReference type="ARBA" id="ARBA00004651"/>
    </source>
</evidence>